<comment type="caution">
    <text evidence="1">The sequence shown here is derived from an EMBL/GenBank/DDBJ whole genome shotgun (WGS) entry which is preliminary data.</text>
</comment>
<evidence type="ECO:0000313" key="2">
    <source>
        <dbReference type="Proteomes" id="UP001557470"/>
    </source>
</evidence>
<proteinExistence type="predicted"/>
<accession>A0ABD0XRG6</accession>
<dbReference type="Proteomes" id="UP001557470">
    <property type="component" value="Unassembled WGS sequence"/>
</dbReference>
<reference evidence="1 2" key="1">
    <citation type="submission" date="2024-06" db="EMBL/GenBank/DDBJ databases">
        <authorList>
            <person name="Pan Q."/>
            <person name="Wen M."/>
            <person name="Jouanno E."/>
            <person name="Zahm M."/>
            <person name="Klopp C."/>
            <person name="Cabau C."/>
            <person name="Louis A."/>
            <person name="Berthelot C."/>
            <person name="Parey E."/>
            <person name="Roest Crollius H."/>
            <person name="Montfort J."/>
            <person name="Robinson-Rechavi M."/>
            <person name="Bouchez O."/>
            <person name="Lampietro C."/>
            <person name="Lopez Roques C."/>
            <person name="Donnadieu C."/>
            <person name="Postlethwait J."/>
            <person name="Bobe J."/>
            <person name="Verreycken H."/>
            <person name="Guiguen Y."/>
        </authorList>
    </citation>
    <scope>NUCLEOTIDE SEQUENCE [LARGE SCALE GENOMIC DNA]</scope>
    <source>
        <strain evidence="1">Up_M1</strain>
        <tissue evidence="1">Testis</tissue>
    </source>
</reference>
<protein>
    <submittedName>
        <fullName evidence="1">Uncharacterized protein</fullName>
    </submittedName>
</protein>
<organism evidence="1 2">
    <name type="scientific">Umbra pygmaea</name>
    <name type="common">Eastern mudminnow</name>
    <dbReference type="NCBI Taxonomy" id="75934"/>
    <lineage>
        <taxon>Eukaryota</taxon>
        <taxon>Metazoa</taxon>
        <taxon>Chordata</taxon>
        <taxon>Craniata</taxon>
        <taxon>Vertebrata</taxon>
        <taxon>Euteleostomi</taxon>
        <taxon>Actinopterygii</taxon>
        <taxon>Neopterygii</taxon>
        <taxon>Teleostei</taxon>
        <taxon>Protacanthopterygii</taxon>
        <taxon>Esociformes</taxon>
        <taxon>Umbridae</taxon>
        <taxon>Umbra</taxon>
    </lineage>
</organism>
<name>A0ABD0XRG6_UMBPY</name>
<gene>
    <name evidence="1" type="ORF">UPYG_G00036960</name>
</gene>
<dbReference type="AlphaFoldDB" id="A0ABD0XRG6"/>
<keyword evidence="2" id="KW-1185">Reference proteome</keyword>
<dbReference type="EMBL" id="JAGEUA010000001">
    <property type="protein sequence ID" value="KAL1023147.1"/>
    <property type="molecule type" value="Genomic_DNA"/>
</dbReference>
<sequence>MVHCGLVPPQEQDPPLSIYKSSVHSHNLESQGLSRPGKREFVELGERHLPESMSGGTTILTGLPTTLHSIPRHPYWDRGQSQLSTVSNVEVNIVLAI</sequence>
<evidence type="ECO:0000313" key="1">
    <source>
        <dbReference type="EMBL" id="KAL1023147.1"/>
    </source>
</evidence>